<dbReference type="PRINTS" id="PR00598">
    <property type="entry name" value="HTHMARR"/>
</dbReference>
<dbReference type="InterPro" id="IPR036388">
    <property type="entry name" value="WH-like_DNA-bd_sf"/>
</dbReference>
<dbReference type="AlphaFoldDB" id="A0A5M3VP60"/>
<protein>
    <submittedName>
        <fullName evidence="2">MarR family transcriptional regulator</fullName>
    </submittedName>
</protein>
<feature type="domain" description="HTH marR-type" evidence="1">
    <location>
        <begin position="13"/>
        <end position="151"/>
    </location>
</feature>
<dbReference type="Proteomes" id="UP000334990">
    <property type="component" value="Unassembled WGS sequence"/>
</dbReference>
<dbReference type="InterPro" id="IPR039422">
    <property type="entry name" value="MarR/SlyA-like"/>
</dbReference>
<evidence type="ECO:0000259" key="1">
    <source>
        <dbReference type="PROSITE" id="PS50995"/>
    </source>
</evidence>
<reference evidence="2 3" key="1">
    <citation type="submission" date="2019-10" db="EMBL/GenBank/DDBJ databases">
        <title>Whole genome shotgun sequence of Acrocarpospora corrugata NBRC 13972.</title>
        <authorList>
            <person name="Ichikawa N."/>
            <person name="Kimura A."/>
            <person name="Kitahashi Y."/>
            <person name="Komaki H."/>
            <person name="Oguchi A."/>
        </authorList>
    </citation>
    <scope>NUCLEOTIDE SEQUENCE [LARGE SCALE GENOMIC DNA]</scope>
    <source>
        <strain evidence="2 3">NBRC 13972</strain>
    </source>
</reference>
<keyword evidence="3" id="KW-1185">Reference proteome</keyword>
<dbReference type="RefSeq" id="WP_155334461.1">
    <property type="nucleotide sequence ID" value="NZ_BAAABN010000006.1"/>
</dbReference>
<dbReference type="GO" id="GO:0003700">
    <property type="term" value="F:DNA-binding transcription factor activity"/>
    <property type="evidence" value="ECO:0007669"/>
    <property type="project" value="InterPro"/>
</dbReference>
<dbReference type="Gene3D" id="1.10.10.10">
    <property type="entry name" value="Winged helix-like DNA-binding domain superfamily/Winged helix DNA-binding domain"/>
    <property type="match status" value="1"/>
</dbReference>
<dbReference type="SUPFAM" id="SSF46785">
    <property type="entry name" value="Winged helix' DNA-binding domain"/>
    <property type="match status" value="1"/>
</dbReference>
<accession>A0A5M3VP60</accession>
<dbReference type="Pfam" id="PF01047">
    <property type="entry name" value="MarR"/>
    <property type="match status" value="1"/>
</dbReference>
<sequence length="164" mass="18199">MDSVSSEFAAPHRRRLAVEIRESLRALGNQLALLNHHVGMHAGLKDVDLDCLELISRHGPISPSALARRAGLHPATVTGIIDRLQRDGWVVRERTPEASDRRAVAVRALRDRGAELFHLYSGMNTALDQICTGYDDKELELLAEFLRRTNVAGREATEALAEED</sequence>
<name>A0A5M3VP60_9ACTN</name>
<dbReference type="SMART" id="SM00347">
    <property type="entry name" value="HTH_MARR"/>
    <property type="match status" value="1"/>
</dbReference>
<comment type="caution">
    <text evidence="2">The sequence shown here is derived from an EMBL/GenBank/DDBJ whole genome shotgun (WGS) entry which is preliminary data.</text>
</comment>
<organism evidence="2 3">
    <name type="scientific">Acrocarpospora corrugata</name>
    <dbReference type="NCBI Taxonomy" id="35763"/>
    <lineage>
        <taxon>Bacteria</taxon>
        <taxon>Bacillati</taxon>
        <taxon>Actinomycetota</taxon>
        <taxon>Actinomycetes</taxon>
        <taxon>Streptosporangiales</taxon>
        <taxon>Streptosporangiaceae</taxon>
        <taxon>Acrocarpospora</taxon>
    </lineage>
</organism>
<dbReference type="PANTHER" id="PTHR33164">
    <property type="entry name" value="TRANSCRIPTIONAL REGULATOR, MARR FAMILY"/>
    <property type="match status" value="1"/>
</dbReference>
<dbReference type="PROSITE" id="PS50995">
    <property type="entry name" value="HTH_MARR_2"/>
    <property type="match status" value="1"/>
</dbReference>
<gene>
    <name evidence="2" type="ORF">Acor_00600</name>
</gene>
<dbReference type="InterPro" id="IPR000835">
    <property type="entry name" value="HTH_MarR-typ"/>
</dbReference>
<evidence type="ECO:0000313" key="2">
    <source>
        <dbReference type="EMBL" id="GER97998.1"/>
    </source>
</evidence>
<dbReference type="PANTHER" id="PTHR33164:SF106">
    <property type="entry name" value="TRANSCRIPTIONAL REGULATORY PROTEIN"/>
    <property type="match status" value="1"/>
</dbReference>
<dbReference type="InterPro" id="IPR036390">
    <property type="entry name" value="WH_DNA-bd_sf"/>
</dbReference>
<dbReference type="EMBL" id="BLAD01000035">
    <property type="protein sequence ID" value="GER97998.1"/>
    <property type="molecule type" value="Genomic_DNA"/>
</dbReference>
<evidence type="ECO:0000313" key="3">
    <source>
        <dbReference type="Proteomes" id="UP000334990"/>
    </source>
</evidence>
<dbReference type="OrthoDB" id="3173926at2"/>
<dbReference type="GO" id="GO:0006950">
    <property type="term" value="P:response to stress"/>
    <property type="evidence" value="ECO:0007669"/>
    <property type="project" value="TreeGrafter"/>
</dbReference>
<proteinExistence type="predicted"/>